<dbReference type="GeneID" id="25400666"/>
<dbReference type="RefSeq" id="WP_052883397.1">
    <property type="nucleotide sequence ID" value="NZ_CP009961.1"/>
</dbReference>
<dbReference type="SUPFAM" id="SSF56655">
    <property type="entry name" value="Carbohydrate phosphatase"/>
    <property type="match status" value="1"/>
</dbReference>
<evidence type="ECO:0000313" key="3">
    <source>
        <dbReference type="Proteomes" id="UP000067434"/>
    </source>
</evidence>
<dbReference type="Gene3D" id="3.40.190.80">
    <property type="match status" value="1"/>
</dbReference>
<dbReference type="PRINTS" id="PR00377">
    <property type="entry name" value="IMPHPHTASES"/>
</dbReference>
<dbReference type="Pfam" id="PF00459">
    <property type="entry name" value="Inositol_P"/>
    <property type="match status" value="1"/>
</dbReference>
<reference evidence="2 3" key="1">
    <citation type="journal article" date="2015" name="Stand. Genomic Sci.">
        <title>Complete genome sequence of and proposal of Thermofilum uzonense sp. nov. a novel hyperthermophilic crenarchaeon and emended description of the genus Thermofilum.</title>
        <authorList>
            <person name="Toshchakov S.V."/>
            <person name="Korzhenkov A.A."/>
            <person name="Samarov N.I."/>
            <person name="Mazunin I.O."/>
            <person name="Mozhey O.I."/>
            <person name="Shmyr I.S."/>
            <person name="Derbikova K.S."/>
            <person name="Taranov E.A."/>
            <person name="Dominova I.N."/>
            <person name="Bonch-Osmolovskaya E.A."/>
            <person name="Patrushev M.V."/>
            <person name="Podosokorskaya O.A."/>
            <person name="Kublanov I.V."/>
        </authorList>
    </citation>
    <scope>NUCLEOTIDE SEQUENCE [LARGE SCALE GENOMIC DNA]</scope>
    <source>
        <strain evidence="2 3">1807-2</strain>
    </source>
</reference>
<dbReference type="EMBL" id="CP009961">
    <property type="protein sequence ID" value="AKG38072.1"/>
    <property type="molecule type" value="Genomic_DNA"/>
</dbReference>
<dbReference type="Gene3D" id="3.30.540.10">
    <property type="entry name" value="Fructose-1,6-Bisphosphatase, subunit A, domain 1"/>
    <property type="match status" value="1"/>
</dbReference>
<keyword evidence="1" id="KW-0479">Metal-binding</keyword>
<name>A0A0F7FGW8_9CREN</name>
<keyword evidence="1" id="KW-0460">Magnesium</keyword>
<feature type="binding site" evidence="1">
    <location>
        <position position="218"/>
    </location>
    <ligand>
        <name>Mg(2+)</name>
        <dbReference type="ChEBI" id="CHEBI:18420"/>
        <label>1</label>
        <note>catalytic</note>
    </ligand>
</feature>
<dbReference type="OrthoDB" id="58111at2157"/>
<feature type="binding site" evidence="1">
    <location>
        <position position="88"/>
    </location>
    <ligand>
        <name>Mg(2+)</name>
        <dbReference type="ChEBI" id="CHEBI:18420"/>
        <label>1</label>
        <note>catalytic</note>
    </ligand>
</feature>
<dbReference type="KEGG" id="thf:MA03_00505"/>
<evidence type="ECO:0000256" key="1">
    <source>
        <dbReference type="PIRSR" id="PIRSR600760-2"/>
    </source>
</evidence>
<keyword evidence="3" id="KW-1185">Reference proteome</keyword>
<feature type="binding site" evidence="1">
    <location>
        <position position="91"/>
    </location>
    <ligand>
        <name>Mg(2+)</name>
        <dbReference type="ChEBI" id="CHEBI:18420"/>
        <label>1</label>
        <note>catalytic</note>
    </ligand>
</feature>
<dbReference type="PANTHER" id="PTHR20854">
    <property type="entry name" value="INOSITOL MONOPHOSPHATASE"/>
    <property type="match status" value="1"/>
</dbReference>
<organism evidence="2 3">
    <name type="scientific">Infirmifilum uzonense</name>
    <dbReference type="NCBI Taxonomy" id="1550241"/>
    <lineage>
        <taxon>Archaea</taxon>
        <taxon>Thermoproteota</taxon>
        <taxon>Thermoprotei</taxon>
        <taxon>Thermofilales</taxon>
        <taxon>Thermofilaceae</taxon>
        <taxon>Infirmifilum</taxon>
    </lineage>
</organism>
<gene>
    <name evidence="2" type="ORF">MA03_00505</name>
</gene>
<dbReference type="PATRIC" id="fig|1550241.5.peg.103"/>
<dbReference type="AlphaFoldDB" id="A0A0F7FGW8"/>
<dbReference type="GO" id="GO:0007165">
    <property type="term" value="P:signal transduction"/>
    <property type="evidence" value="ECO:0007669"/>
    <property type="project" value="TreeGrafter"/>
</dbReference>
<accession>A0A0F7FGW8</accession>
<evidence type="ECO:0000313" key="2">
    <source>
        <dbReference type="EMBL" id="AKG38072.1"/>
    </source>
</evidence>
<comment type="cofactor">
    <cofactor evidence="1">
        <name>Mg(2+)</name>
        <dbReference type="ChEBI" id="CHEBI:18420"/>
    </cofactor>
</comment>
<dbReference type="InterPro" id="IPR000760">
    <property type="entry name" value="Inositol_monophosphatase-like"/>
</dbReference>
<sequence>MDPSLLLEAARKAARRGGEAAVKAIREGVGSSVVGRGEGGDYSLRGDVESEKMILDSLLEDLGTIRIVSEEMGERRHNGEAELTAIIDPIDGSRNYKRGLPFFAVSVAIARGETLEDVVAAAIYAPLLNLEFTALKGKGAFLNGNLIHVTTHTTLKDGIVFVGSSPKAVFLPHTYTLNLVSRGAIVRSLGSASLELSFVASGGADAYIDYWGTMRVIDIAAAYLIAREAGAWVKTRGSKNEKVALSLRERLLILASSTHQLGAELHGLFKETFGFNPEEILLVKQP</sequence>
<feature type="binding site" evidence="1">
    <location>
        <position position="90"/>
    </location>
    <ligand>
        <name>Mg(2+)</name>
        <dbReference type="ChEBI" id="CHEBI:18420"/>
        <label>2</label>
    </ligand>
</feature>
<dbReference type="GO" id="GO:0046872">
    <property type="term" value="F:metal ion binding"/>
    <property type="evidence" value="ECO:0007669"/>
    <property type="project" value="UniProtKB-KW"/>
</dbReference>
<feature type="binding site" evidence="1">
    <location>
        <position position="70"/>
    </location>
    <ligand>
        <name>Mg(2+)</name>
        <dbReference type="ChEBI" id="CHEBI:18420"/>
        <label>1</label>
        <note>catalytic</note>
    </ligand>
</feature>
<dbReference type="HOGENOM" id="CLU_044118_5_0_2"/>
<dbReference type="GO" id="GO:0008934">
    <property type="term" value="F:inositol monophosphate 1-phosphatase activity"/>
    <property type="evidence" value="ECO:0007669"/>
    <property type="project" value="TreeGrafter"/>
</dbReference>
<proteinExistence type="predicted"/>
<evidence type="ECO:0008006" key="4">
    <source>
        <dbReference type="Google" id="ProtNLM"/>
    </source>
</evidence>
<protein>
    <recommendedName>
        <fullName evidence="4">Inositol monophosphatase</fullName>
    </recommendedName>
</protein>
<dbReference type="PANTHER" id="PTHR20854:SF4">
    <property type="entry name" value="INOSITOL-1-MONOPHOSPHATASE-RELATED"/>
    <property type="match status" value="1"/>
</dbReference>
<dbReference type="STRING" id="1550241.MA03_00505"/>
<dbReference type="GO" id="GO:0006020">
    <property type="term" value="P:inositol metabolic process"/>
    <property type="evidence" value="ECO:0007669"/>
    <property type="project" value="TreeGrafter"/>
</dbReference>
<dbReference type="Proteomes" id="UP000067434">
    <property type="component" value="Chromosome"/>
</dbReference>